<proteinExistence type="predicted"/>
<reference evidence="2" key="1">
    <citation type="submission" date="2022-12" db="EMBL/GenBank/DDBJ databases">
        <title>Reference genome sequencing for broad-spectrum identification of bacterial and archaeal isolates by mass spectrometry.</title>
        <authorList>
            <person name="Sekiguchi Y."/>
            <person name="Tourlousse D.M."/>
        </authorList>
    </citation>
    <scope>NUCLEOTIDE SEQUENCE</scope>
    <source>
        <strain evidence="2">5-2</strain>
    </source>
</reference>
<protein>
    <recommendedName>
        <fullName evidence="4">DNA-binding protein</fullName>
    </recommendedName>
</protein>
<keyword evidence="3" id="KW-1185">Reference proteome</keyword>
<feature type="region of interest" description="Disordered" evidence="1">
    <location>
        <begin position="1"/>
        <end position="47"/>
    </location>
</feature>
<evidence type="ECO:0000313" key="2">
    <source>
        <dbReference type="EMBL" id="GLI31855.1"/>
    </source>
</evidence>
<dbReference type="Proteomes" id="UP001144451">
    <property type="component" value="Unassembled WGS sequence"/>
</dbReference>
<evidence type="ECO:0008006" key="4">
    <source>
        <dbReference type="Google" id="ProtNLM"/>
    </source>
</evidence>
<dbReference type="EMBL" id="BSDQ01000001">
    <property type="protein sequence ID" value="GLI31855.1"/>
    <property type="molecule type" value="Genomic_DNA"/>
</dbReference>
<gene>
    <name evidence="2" type="ORF">BCONGLO52_26960</name>
</gene>
<feature type="compositionally biased region" description="Polar residues" evidence="1">
    <location>
        <begin position="1"/>
        <end position="16"/>
    </location>
</feature>
<name>A0ABQ5RLP6_9MICO</name>
<evidence type="ECO:0000313" key="3">
    <source>
        <dbReference type="Proteomes" id="UP001144451"/>
    </source>
</evidence>
<sequence>MVDNEVLNSEHGTMRQSPDPEGEARRALLDAGGADLPRMPWQHSSAPAEDALLLRHALHRAGGRAGSDRTDELRAALRLLDAARSDLDTLETALLLSARAEGMTWTEIAEDLGLRSAQAAQQRSRRLEERRA</sequence>
<comment type="caution">
    <text evidence="2">The sequence shown here is derived from an EMBL/GenBank/DDBJ whole genome shotgun (WGS) entry which is preliminary data.</text>
</comment>
<accession>A0ABQ5RLP6</accession>
<organism evidence="2 3">
    <name type="scientific">Brachybacterium conglomeratum</name>
    <dbReference type="NCBI Taxonomy" id="47846"/>
    <lineage>
        <taxon>Bacteria</taxon>
        <taxon>Bacillati</taxon>
        <taxon>Actinomycetota</taxon>
        <taxon>Actinomycetes</taxon>
        <taxon>Micrococcales</taxon>
        <taxon>Dermabacteraceae</taxon>
        <taxon>Brachybacterium</taxon>
    </lineage>
</organism>
<evidence type="ECO:0000256" key="1">
    <source>
        <dbReference type="SAM" id="MobiDB-lite"/>
    </source>
</evidence>